<keyword evidence="2" id="KW-1003">Cell membrane</keyword>
<feature type="non-terminal residue" evidence="4">
    <location>
        <position position="44"/>
    </location>
</feature>
<reference evidence="4 5" key="1">
    <citation type="journal article" date="2013" name="PLoS ONE">
        <title>Lactobacillus paracasei comparative genomics: towards species pan-genome definition and exploitation of diversity.</title>
        <authorList>
            <person name="Smokvina T."/>
            <person name="Wels M."/>
            <person name="Polka J."/>
            <person name="Chervaux C."/>
            <person name="Brisse S."/>
            <person name="Boekhorst J."/>
            <person name="van Hylckama Vlieg J.E."/>
            <person name="Siezen R.J."/>
        </authorList>
    </citation>
    <scope>NUCLEOTIDE SEQUENCE [LARGE SCALE GENOMIC DNA]</scope>
    <source>
        <strain evidence="4 5">Lpp123</strain>
    </source>
</reference>
<name>A0A829GGZ6_LACPA</name>
<comment type="caution">
    <text evidence="4">The sequence shown here is derived from an EMBL/GenBank/DDBJ whole genome shotgun (WGS) entry which is preliminary data.</text>
</comment>
<keyword evidence="3" id="KW-0029">Amino-acid transport</keyword>
<evidence type="ECO:0000256" key="3">
    <source>
        <dbReference type="ARBA" id="ARBA00022970"/>
    </source>
</evidence>
<evidence type="ECO:0000313" key="4">
    <source>
        <dbReference type="EMBL" id="EPC53327.1"/>
    </source>
</evidence>
<gene>
    <name evidence="4" type="ORF">Lpp123_08035</name>
</gene>
<dbReference type="EMBL" id="ANJW01000478">
    <property type="protein sequence ID" value="EPC53327.1"/>
    <property type="molecule type" value="Genomic_DNA"/>
</dbReference>
<keyword evidence="2" id="KW-0472">Membrane</keyword>
<dbReference type="Proteomes" id="UP000014316">
    <property type="component" value="Unassembled WGS sequence"/>
</dbReference>
<protein>
    <submittedName>
        <fullName evidence="4">Putative transporter YdgF</fullName>
    </submittedName>
</protein>
<organism evidence="4 5">
    <name type="scientific">Lacticaseibacillus paracasei subsp. paracasei Lpp123</name>
    <dbReference type="NCBI Taxonomy" id="1256201"/>
    <lineage>
        <taxon>Bacteria</taxon>
        <taxon>Bacillati</taxon>
        <taxon>Bacillota</taxon>
        <taxon>Bacilli</taxon>
        <taxon>Lactobacillales</taxon>
        <taxon>Lactobacillaceae</taxon>
        <taxon>Lacticaseibacillus</taxon>
    </lineage>
</organism>
<dbReference type="AlphaFoldDB" id="A0A829GGZ6"/>
<dbReference type="GO" id="GO:0006865">
    <property type="term" value="P:amino acid transport"/>
    <property type="evidence" value="ECO:0007669"/>
    <property type="project" value="UniProtKB-KW"/>
</dbReference>
<accession>A0A829GGZ6</accession>
<evidence type="ECO:0000256" key="1">
    <source>
        <dbReference type="ARBA" id="ARBA00004651"/>
    </source>
</evidence>
<dbReference type="GO" id="GO:0005886">
    <property type="term" value="C:plasma membrane"/>
    <property type="evidence" value="ECO:0007669"/>
    <property type="project" value="UniProtKB-SubCell"/>
</dbReference>
<dbReference type="PANTHER" id="PTHR43495">
    <property type="entry name" value="GABA PERMEASE"/>
    <property type="match status" value="1"/>
</dbReference>
<comment type="subcellular location">
    <subcellularLocation>
        <location evidence="1">Cell membrane</location>
        <topology evidence="1">Multi-pass membrane protein</topology>
    </subcellularLocation>
</comment>
<proteinExistence type="predicted"/>
<evidence type="ECO:0000256" key="2">
    <source>
        <dbReference type="ARBA" id="ARBA00022475"/>
    </source>
</evidence>
<dbReference type="PANTHER" id="PTHR43495:SF2">
    <property type="entry name" value="D-SERINE_D-ALANINE_GLYCINE TRANSPORTER"/>
    <property type="match status" value="1"/>
</dbReference>
<sequence length="44" mass="4640">MQAKKDDKPELARHLKSRHVQLIAIGGTIGTGPFSGSGQSIHTA</sequence>
<evidence type="ECO:0000313" key="5">
    <source>
        <dbReference type="Proteomes" id="UP000014316"/>
    </source>
</evidence>
<keyword evidence="3" id="KW-0813">Transport</keyword>